<dbReference type="SUPFAM" id="SSF52540">
    <property type="entry name" value="P-loop containing nucleoside triphosphate hydrolases"/>
    <property type="match status" value="1"/>
</dbReference>
<gene>
    <name evidence="2" type="ORF">EKG39_21125</name>
</gene>
<keyword evidence="3" id="KW-1185">Reference proteome</keyword>
<dbReference type="RefSeq" id="WP_126507994.1">
    <property type="nucleotide sequence ID" value="NZ_RXNV01000018.1"/>
</dbReference>
<dbReference type="Gene3D" id="3.40.50.300">
    <property type="entry name" value="P-loop containing nucleotide triphosphate hydrolases"/>
    <property type="match status" value="1"/>
</dbReference>
<dbReference type="EMBL" id="RXNV01000018">
    <property type="protein sequence ID" value="RTR27016.1"/>
    <property type="molecule type" value="Genomic_DNA"/>
</dbReference>
<protein>
    <recommendedName>
        <fullName evidence="1">ORC1/DEAH AAA+ ATPase domain-containing protein</fullName>
    </recommendedName>
</protein>
<dbReference type="Pfam" id="PF13401">
    <property type="entry name" value="AAA_22"/>
    <property type="match status" value="1"/>
</dbReference>
<comment type="caution">
    <text evidence="2">The sequence shown here is derived from an EMBL/GenBank/DDBJ whole genome shotgun (WGS) entry which is preliminary data.</text>
</comment>
<dbReference type="Proteomes" id="UP000282060">
    <property type="component" value="Unassembled WGS sequence"/>
</dbReference>
<organism evidence="2 3">
    <name type="scientific">Shewanella atlantica</name>
    <dbReference type="NCBI Taxonomy" id="271099"/>
    <lineage>
        <taxon>Bacteria</taxon>
        <taxon>Pseudomonadati</taxon>
        <taxon>Pseudomonadota</taxon>
        <taxon>Gammaproteobacteria</taxon>
        <taxon>Alteromonadales</taxon>
        <taxon>Shewanellaceae</taxon>
        <taxon>Shewanella</taxon>
    </lineage>
</organism>
<dbReference type="InterPro" id="IPR049945">
    <property type="entry name" value="AAA_22"/>
</dbReference>
<reference evidence="2 3" key="1">
    <citation type="submission" date="2018-12" db="EMBL/GenBank/DDBJ databases">
        <authorList>
            <person name="Yu L."/>
        </authorList>
    </citation>
    <scope>NUCLEOTIDE SEQUENCE [LARGE SCALE GENOMIC DNA]</scope>
    <source>
        <strain evidence="2 3">HAW-EB5</strain>
    </source>
</reference>
<evidence type="ECO:0000313" key="2">
    <source>
        <dbReference type="EMBL" id="RTR27016.1"/>
    </source>
</evidence>
<feature type="domain" description="ORC1/DEAH AAA+ ATPase" evidence="1">
    <location>
        <begin position="131"/>
        <end position="283"/>
    </location>
</feature>
<evidence type="ECO:0000259" key="1">
    <source>
        <dbReference type="Pfam" id="PF13401"/>
    </source>
</evidence>
<dbReference type="AlphaFoldDB" id="A0A431VUV5"/>
<evidence type="ECO:0000313" key="3">
    <source>
        <dbReference type="Proteomes" id="UP000282060"/>
    </source>
</evidence>
<dbReference type="InterPro" id="IPR027417">
    <property type="entry name" value="P-loop_NTPase"/>
</dbReference>
<dbReference type="GO" id="GO:0016887">
    <property type="term" value="F:ATP hydrolysis activity"/>
    <property type="evidence" value="ECO:0007669"/>
    <property type="project" value="InterPro"/>
</dbReference>
<accession>A0A431VUV5</accession>
<proteinExistence type="predicted"/>
<dbReference type="OrthoDB" id="5593847at2"/>
<sequence length="503" mass="57318">MRKITVANARYRTPALPEHQRNPLISAMPDLINPARLRQVLTRVPVVPELDGMDNKNRMILAKRIRNILVPTNIFRDFYHALYHLIIVGYESRNPLDPQVVEWHYDVADPTISLETLVDEDRLNQSDVDTTCEHLFLTGLSGVGKSAIKNSILATCFPDVIIHNREDFDEIQIVQLHCEMPHDGSRGTLLKNLMEGFDNALRSVEKTNFLEQVQPSLARSATIGAMESFLKSLCVKYHVGVIIVDEFQNINVASAPDKNKMRQLFDNMSNMLNVPFVKIGTTDSLSLFQSKFRHGRRAGETLEVSPYIRIPQKVESDGKLPTKANNKGRDWDNLVHALFPFQVTKKPIEFTERWDAELYRLSCGIPYVLFTLWQEAQIDAIRSGSETLTIKRLNYVFQHRFKLIKTALNALRKRKMGQFQDLLTINQLFDKNEADAAIKQLSIFVEKENFSGPAATEILDGVEVLTEDFTLNPTQKSRLAAVKAKLEQRAQPVLKGQTIEHKD</sequence>
<name>A0A431VUV5_9GAMM</name>